<dbReference type="Gene3D" id="3.20.20.140">
    <property type="entry name" value="Metal-dependent hydrolases"/>
    <property type="match status" value="1"/>
</dbReference>
<dbReference type="OrthoDB" id="9804920at2"/>
<dbReference type="InterPro" id="IPR008257">
    <property type="entry name" value="Pept_M19"/>
</dbReference>
<feature type="signal peptide" evidence="1">
    <location>
        <begin position="1"/>
        <end position="31"/>
    </location>
</feature>
<protein>
    <submittedName>
        <fullName evidence="2">Peptidase M19</fullName>
    </submittedName>
</protein>
<sequence>MSNSNSKWSRRKFIINLSGATAVLYASPMLAFDNDTQETKIARIIAKTIGIDTHNHIDVPFKIADFKNQKYDLATEIKKSGLSAICMTFSVDRPNLTQEGEAYQRFLNSLDEMDAVLKDNNMERALSLANLKKAHKKNKPIAIQSIEGGHFLEGHLERLELAYHRGLRHLGLLHDNQSSVPIGDIYTNPPQFGGLTEFGKQIITEANKLGILLDLTHASNDAINDSLAISTKPILISHTGLDSQLGKNERMAKMMKPRLISKEQAKIVANAGGVIGVWTHLADSPLEYAHNIKAMVDVVGIDHVCIGTDTKMATANYPASENTNNGEANKKRERIGEKTNSAWENQKEGFFYSVVSALLETGFNEDEIIKIGGANYCRIFDEATRL</sequence>
<dbReference type="InterPro" id="IPR000180">
    <property type="entry name" value="Dipep_AS"/>
</dbReference>
<dbReference type="RefSeq" id="WP_128194201.1">
    <property type="nucleotide sequence ID" value="NZ_SACJ01000003.1"/>
</dbReference>
<dbReference type="Proteomes" id="UP000285211">
    <property type="component" value="Unassembled WGS sequence"/>
</dbReference>
<reference evidence="2 3" key="1">
    <citation type="submission" date="2019-01" db="EMBL/GenBank/DDBJ databases">
        <authorList>
            <person name="Chen W.-M."/>
        </authorList>
    </citation>
    <scope>NUCLEOTIDE SEQUENCE [LARGE SCALE GENOMIC DNA]</scope>
    <source>
        <strain evidence="2 3">BBQ-12</strain>
    </source>
</reference>
<proteinExistence type="predicted"/>
<comment type="caution">
    <text evidence="2">The sequence shown here is derived from an EMBL/GenBank/DDBJ whole genome shotgun (WGS) entry which is preliminary data.</text>
</comment>
<organism evidence="2 3">
    <name type="scientific">Flavobacterium sufflavum</name>
    <dbReference type="NCBI Taxonomy" id="1921138"/>
    <lineage>
        <taxon>Bacteria</taxon>
        <taxon>Pseudomonadati</taxon>
        <taxon>Bacteroidota</taxon>
        <taxon>Flavobacteriia</taxon>
        <taxon>Flavobacteriales</taxon>
        <taxon>Flavobacteriaceae</taxon>
        <taxon>Flavobacterium</taxon>
    </lineage>
</organism>
<feature type="chain" id="PRO_5018632608" evidence="1">
    <location>
        <begin position="32"/>
        <end position="386"/>
    </location>
</feature>
<dbReference type="EMBL" id="SACJ01000003">
    <property type="protein sequence ID" value="RVT77567.1"/>
    <property type="molecule type" value="Genomic_DNA"/>
</dbReference>
<evidence type="ECO:0000313" key="3">
    <source>
        <dbReference type="Proteomes" id="UP000285211"/>
    </source>
</evidence>
<dbReference type="PROSITE" id="PS00869">
    <property type="entry name" value="RENAL_DIPEPTIDASE_1"/>
    <property type="match status" value="1"/>
</dbReference>
<dbReference type="InterPro" id="IPR032466">
    <property type="entry name" value="Metal_Hydrolase"/>
</dbReference>
<dbReference type="AlphaFoldDB" id="A0A3S2U3X4"/>
<name>A0A3S2U3X4_9FLAO</name>
<dbReference type="GO" id="GO:0070573">
    <property type="term" value="F:metallodipeptidase activity"/>
    <property type="evidence" value="ECO:0007669"/>
    <property type="project" value="InterPro"/>
</dbReference>
<dbReference type="GO" id="GO:0006508">
    <property type="term" value="P:proteolysis"/>
    <property type="evidence" value="ECO:0007669"/>
    <property type="project" value="InterPro"/>
</dbReference>
<dbReference type="Pfam" id="PF01244">
    <property type="entry name" value="Peptidase_M19"/>
    <property type="match status" value="1"/>
</dbReference>
<gene>
    <name evidence="2" type="ORF">EOD40_07125</name>
</gene>
<dbReference type="PANTHER" id="PTHR10443:SF12">
    <property type="entry name" value="DIPEPTIDASE"/>
    <property type="match status" value="1"/>
</dbReference>
<keyword evidence="3" id="KW-1185">Reference proteome</keyword>
<evidence type="ECO:0000313" key="2">
    <source>
        <dbReference type="EMBL" id="RVT77567.1"/>
    </source>
</evidence>
<keyword evidence="1" id="KW-0732">Signal</keyword>
<dbReference type="PANTHER" id="PTHR10443">
    <property type="entry name" value="MICROSOMAL DIPEPTIDASE"/>
    <property type="match status" value="1"/>
</dbReference>
<dbReference type="PROSITE" id="PS51365">
    <property type="entry name" value="RENAL_DIPEPTIDASE_2"/>
    <property type="match status" value="1"/>
</dbReference>
<evidence type="ECO:0000256" key="1">
    <source>
        <dbReference type="SAM" id="SignalP"/>
    </source>
</evidence>
<dbReference type="SUPFAM" id="SSF51556">
    <property type="entry name" value="Metallo-dependent hydrolases"/>
    <property type="match status" value="1"/>
</dbReference>
<accession>A0A3S2U3X4</accession>